<accession>A0A4P8IE16</accession>
<dbReference type="Gene3D" id="3.20.20.70">
    <property type="entry name" value="Aldolase class I"/>
    <property type="match status" value="1"/>
</dbReference>
<dbReference type="InterPro" id="IPR008179">
    <property type="entry name" value="HisE"/>
</dbReference>
<feature type="region of interest" description="Phosphoribosyl-AMP cyclohydrolase" evidence="16">
    <location>
        <begin position="1"/>
        <end position="324"/>
    </location>
</feature>
<dbReference type="NCBIfam" id="TIGR03188">
    <property type="entry name" value="histidine_hisI"/>
    <property type="match status" value="1"/>
</dbReference>
<keyword evidence="10 16" id="KW-0028">Amino-acid biosynthesis</keyword>
<keyword evidence="12 16" id="KW-0378">Hydrolase</keyword>
<dbReference type="Pfam" id="PF01502">
    <property type="entry name" value="PRA-CH"/>
    <property type="match status" value="1"/>
</dbReference>
<dbReference type="InterPro" id="IPR002496">
    <property type="entry name" value="PRib_AMP_CycHydrolase_dom"/>
</dbReference>
<dbReference type="HAMAP" id="MF_01020">
    <property type="entry name" value="HisE"/>
    <property type="match status" value="1"/>
</dbReference>
<proteinExistence type="inferred from homology"/>
<dbReference type="EC" id="3.5.4.19" evidence="16"/>
<dbReference type="OrthoDB" id="9795769at2"/>
<comment type="subcellular location">
    <subcellularLocation>
        <location evidence="3 16">Cytoplasm</location>
    </subcellularLocation>
</comment>
<dbReference type="InterPro" id="IPR023019">
    <property type="entry name" value="His_synth_HisIE"/>
</dbReference>
<name>A0A4P8IE16_9FIRM</name>
<keyword evidence="9 16" id="KW-0963">Cytoplasm</keyword>
<dbReference type="AlphaFoldDB" id="A0A4P8IE16"/>
<keyword evidence="13 16" id="KW-0067">ATP-binding</keyword>
<dbReference type="NCBIfam" id="NF000768">
    <property type="entry name" value="PRK00051.1"/>
    <property type="match status" value="1"/>
</dbReference>
<dbReference type="SUPFAM" id="SSF101386">
    <property type="entry name" value="all-alpha NTP pyrophosphatases"/>
    <property type="match status" value="1"/>
</dbReference>
<keyword evidence="15 16" id="KW-0511">Multifunctional enzyme</keyword>
<sequence length="412" mass="46092">MEEQIKIIPCIYGEELSKAAKAYDHAGADAVSYYDTKITAETVKEIAKDIDIPLYAGGGIEDLEDVKKILYAGASKVCLGKSVLVDKEIVKKASDRFGKDQIIVSIDLDTQKDAAAFAKEMARLGAGELLLVTDKGYDGYAELIGQIKEVSGLPIMVSIPDAKEAVRVLKLTGAHDLAVASVDSFPVMELKHQCKAAGFAVNTFESSMSFDEFKLNSDGMLTVVTQDYKTNEVLMVAYMTKEAYEKTVETGVMTYYSRSRNELWTKGDTSGHYQYVKSLTIDCDRDTLLAKVEQVGNACHTGNYSCFFTDLVKKEYKDDNPMEVFQSVYDVIMDRKEHPKEGSYTNYLFEKGIDKILKKVGEEATEIVIAAKNPDVEEMKYEISDFLYHLMVLMAERGMTWDEVTKELIERK</sequence>
<protein>
    <recommendedName>
        <fullName evidence="16">Histidine biosynthesis bifunctional protein HisIE</fullName>
    </recommendedName>
    <domain>
        <recommendedName>
            <fullName evidence="16">Phosphoribosyl-AMP cyclohydrolase</fullName>
            <shortName evidence="16">PRA-CH</shortName>
            <ecNumber evidence="16">3.5.4.19</ecNumber>
        </recommendedName>
    </domain>
    <domain>
        <recommendedName>
            <fullName evidence="16">Phosphoribosyl-ATP pyrophosphatase</fullName>
            <shortName evidence="16">PRA-PH</shortName>
            <ecNumber evidence="16">3.6.1.31</ecNumber>
        </recommendedName>
    </domain>
</protein>
<dbReference type="SUPFAM" id="SSF141734">
    <property type="entry name" value="HisI-like"/>
    <property type="match status" value="1"/>
</dbReference>
<dbReference type="RefSeq" id="WP_137328484.1">
    <property type="nucleotide sequence ID" value="NZ_CP040058.1"/>
</dbReference>
<evidence type="ECO:0000256" key="17">
    <source>
        <dbReference type="RuleBase" id="RU003657"/>
    </source>
</evidence>
<organism evidence="19 20">
    <name type="scientific">Anaerostipes rhamnosivorans</name>
    <dbReference type="NCBI Taxonomy" id="1229621"/>
    <lineage>
        <taxon>Bacteria</taxon>
        <taxon>Bacillati</taxon>
        <taxon>Bacillota</taxon>
        <taxon>Clostridia</taxon>
        <taxon>Lachnospirales</taxon>
        <taxon>Lachnospiraceae</taxon>
        <taxon>Anaerostipes</taxon>
    </lineage>
</organism>
<dbReference type="KEGG" id="arf:AR1Y2_1601"/>
<keyword evidence="11 16" id="KW-0547">Nucleotide-binding</keyword>
<dbReference type="GO" id="GO:0005524">
    <property type="term" value="F:ATP binding"/>
    <property type="evidence" value="ECO:0007669"/>
    <property type="project" value="UniProtKB-KW"/>
</dbReference>
<dbReference type="UniPathway" id="UPA00031">
    <property type="reaction ID" value="UER00007"/>
</dbReference>
<evidence type="ECO:0000256" key="3">
    <source>
        <dbReference type="ARBA" id="ARBA00004496"/>
    </source>
</evidence>
<dbReference type="GO" id="GO:0000105">
    <property type="term" value="P:L-histidine biosynthetic process"/>
    <property type="evidence" value="ECO:0007669"/>
    <property type="project" value="UniProtKB-UniRule"/>
</dbReference>
<evidence type="ECO:0000256" key="15">
    <source>
        <dbReference type="ARBA" id="ARBA00023268"/>
    </source>
</evidence>
<dbReference type="Pfam" id="PF00977">
    <property type="entry name" value="His_biosynth"/>
    <property type="match status" value="1"/>
</dbReference>
<comment type="similarity">
    <text evidence="7 16">In the N-terminal section; belongs to the PRA-CH family.</text>
</comment>
<dbReference type="GO" id="GO:0004635">
    <property type="term" value="F:phosphoribosyl-AMP cyclohydrolase activity"/>
    <property type="evidence" value="ECO:0007669"/>
    <property type="project" value="UniProtKB-UniRule"/>
</dbReference>
<dbReference type="InterPro" id="IPR021130">
    <property type="entry name" value="PRib-ATP_PPHydrolase-like"/>
</dbReference>
<evidence type="ECO:0000256" key="13">
    <source>
        <dbReference type="ARBA" id="ARBA00022840"/>
    </source>
</evidence>
<evidence type="ECO:0000313" key="20">
    <source>
        <dbReference type="Proteomes" id="UP000298653"/>
    </source>
</evidence>
<dbReference type="EMBL" id="CP040058">
    <property type="protein sequence ID" value="QCP35055.1"/>
    <property type="molecule type" value="Genomic_DNA"/>
</dbReference>
<dbReference type="GO" id="GO:0005737">
    <property type="term" value="C:cytoplasm"/>
    <property type="evidence" value="ECO:0007669"/>
    <property type="project" value="UniProtKB-SubCell"/>
</dbReference>
<evidence type="ECO:0000256" key="8">
    <source>
        <dbReference type="ARBA" id="ARBA00009667"/>
    </source>
</evidence>
<keyword evidence="20" id="KW-1185">Reference proteome</keyword>
<dbReference type="Pfam" id="PF01503">
    <property type="entry name" value="PRA-PH"/>
    <property type="match status" value="1"/>
</dbReference>
<dbReference type="CDD" id="cd11534">
    <property type="entry name" value="NTP-PPase_HisIE_like"/>
    <property type="match status" value="1"/>
</dbReference>
<evidence type="ECO:0000256" key="4">
    <source>
        <dbReference type="ARBA" id="ARBA00005169"/>
    </source>
</evidence>
<evidence type="ECO:0000256" key="5">
    <source>
        <dbReference type="ARBA" id="ARBA00005204"/>
    </source>
</evidence>
<dbReference type="HAMAP" id="MF_01021">
    <property type="entry name" value="HisI"/>
    <property type="match status" value="1"/>
</dbReference>
<evidence type="ECO:0000256" key="9">
    <source>
        <dbReference type="ARBA" id="ARBA00022490"/>
    </source>
</evidence>
<gene>
    <name evidence="16" type="primary">hisI</name>
    <name evidence="16" type="synonym">hisIE</name>
    <name evidence="19" type="ORF">AR1Y2_1601</name>
</gene>
<dbReference type="InterPro" id="IPR013785">
    <property type="entry name" value="Aldolase_TIM"/>
</dbReference>
<feature type="domain" description="Phosphoribosyl-AMP cyclohydrolase" evidence="18">
    <location>
        <begin position="235"/>
        <end position="308"/>
    </location>
</feature>
<dbReference type="PANTHER" id="PTHR42945:SF9">
    <property type="entry name" value="HISTIDINE BIOSYNTHESIS BIFUNCTIONAL PROTEIN HISIE"/>
    <property type="match status" value="1"/>
</dbReference>
<comment type="catalytic activity">
    <reaction evidence="1 16">
        <text>1-(5-phospho-beta-D-ribosyl)-5'-AMP + H2O = 1-(5-phospho-beta-D-ribosyl)-5-[(5-phospho-beta-D-ribosylamino)methylideneamino]imidazole-4-carboxamide</text>
        <dbReference type="Rhea" id="RHEA:20049"/>
        <dbReference type="ChEBI" id="CHEBI:15377"/>
        <dbReference type="ChEBI" id="CHEBI:58435"/>
        <dbReference type="ChEBI" id="CHEBI:59457"/>
        <dbReference type="EC" id="3.5.4.19"/>
    </reaction>
</comment>
<dbReference type="InterPro" id="IPR011060">
    <property type="entry name" value="RibuloseP-bd_barrel"/>
</dbReference>
<evidence type="ECO:0000256" key="6">
    <source>
        <dbReference type="ARBA" id="ARBA00007731"/>
    </source>
</evidence>
<dbReference type="FunFam" id="3.10.20.810:FF:000001">
    <property type="entry name" value="Histidine biosynthesis bifunctional protein HisIE"/>
    <property type="match status" value="1"/>
</dbReference>
<dbReference type="InterPro" id="IPR006062">
    <property type="entry name" value="His_biosynth"/>
</dbReference>
<dbReference type="InterPro" id="IPR026660">
    <property type="entry name" value="PRA-CH"/>
</dbReference>
<reference evidence="19 20" key="1">
    <citation type="submission" date="2019-05" db="EMBL/GenBank/DDBJ databases">
        <title>Complete genome sequencing of Anaerostipes rhamnosivorans.</title>
        <authorList>
            <person name="Bui T.P.N."/>
            <person name="de Vos W.M."/>
        </authorList>
    </citation>
    <scope>NUCLEOTIDE SEQUENCE [LARGE SCALE GENOMIC DNA]</scope>
    <source>
        <strain evidence="19 20">1y2</strain>
    </source>
</reference>
<dbReference type="Gene3D" id="3.10.20.810">
    <property type="entry name" value="Phosphoribosyl-AMP cyclohydrolase"/>
    <property type="match status" value="1"/>
</dbReference>
<comment type="similarity">
    <text evidence="8 17">Belongs to the HisA/HisF family.</text>
</comment>
<feature type="region of interest" description="Phosphoribosyl-ATP pyrophosphohydrolase" evidence="16">
    <location>
        <begin position="325"/>
        <end position="412"/>
    </location>
</feature>
<evidence type="ECO:0000313" key="19">
    <source>
        <dbReference type="EMBL" id="QCP35055.1"/>
    </source>
</evidence>
<dbReference type="GO" id="GO:0004636">
    <property type="term" value="F:phosphoribosyl-ATP diphosphatase activity"/>
    <property type="evidence" value="ECO:0007669"/>
    <property type="project" value="UniProtKB-UniRule"/>
</dbReference>
<dbReference type="SUPFAM" id="SSF51366">
    <property type="entry name" value="Ribulose-phoshate binding barrel"/>
    <property type="match status" value="1"/>
</dbReference>
<evidence type="ECO:0000259" key="18">
    <source>
        <dbReference type="Pfam" id="PF01502"/>
    </source>
</evidence>
<dbReference type="PANTHER" id="PTHR42945">
    <property type="entry name" value="HISTIDINE BIOSYNTHESIS BIFUNCTIONAL PROTEIN"/>
    <property type="match status" value="1"/>
</dbReference>
<comment type="catalytic activity">
    <reaction evidence="2 16">
        <text>1-(5-phospho-beta-D-ribosyl)-ATP + H2O = 1-(5-phospho-beta-D-ribosyl)-5'-AMP + diphosphate + H(+)</text>
        <dbReference type="Rhea" id="RHEA:22828"/>
        <dbReference type="ChEBI" id="CHEBI:15377"/>
        <dbReference type="ChEBI" id="CHEBI:15378"/>
        <dbReference type="ChEBI" id="CHEBI:33019"/>
        <dbReference type="ChEBI" id="CHEBI:59457"/>
        <dbReference type="ChEBI" id="CHEBI:73183"/>
        <dbReference type="EC" id="3.6.1.31"/>
    </reaction>
</comment>
<evidence type="ECO:0000256" key="12">
    <source>
        <dbReference type="ARBA" id="ARBA00022801"/>
    </source>
</evidence>
<comment type="pathway">
    <text evidence="5 16">Amino-acid biosynthesis; L-histidine biosynthesis; L-histidine from 5-phospho-alpha-D-ribose 1-diphosphate: step 2/9.</text>
</comment>
<evidence type="ECO:0000256" key="16">
    <source>
        <dbReference type="HAMAP-Rule" id="MF_01019"/>
    </source>
</evidence>
<evidence type="ECO:0000256" key="14">
    <source>
        <dbReference type="ARBA" id="ARBA00023102"/>
    </source>
</evidence>
<comment type="similarity">
    <text evidence="6 16">In the C-terminal section; belongs to the PRA-PH family.</text>
</comment>
<dbReference type="EC" id="3.6.1.31" evidence="16"/>
<evidence type="ECO:0000256" key="2">
    <source>
        <dbReference type="ARBA" id="ARBA00001460"/>
    </source>
</evidence>
<comment type="pathway">
    <text evidence="4 16">Amino-acid biosynthesis; L-histidine biosynthesis; L-histidine from 5-phospho-alpha-D-ribose 1-diphosphate: step 3/9.</text>
</comment>
<dbReference type="Proteomes" id="UP000298653">
    <property type="component" value="Chromosome"/>
</dbReference>
<keyword evidence="14 16" id="KW-0368">Histidine biosynthesis</keyword>
<evidence type="ECO:0000256" key="7">
    <source>
        <dbReference type="ARBA" id="ARBA00008299"/>
    </source>
</evidence>
<evidence type="ECO:0000256" key="10">
    <source>
        <dbReference type="ARBA" id="ARBA00022605"/>
    </source>
</evidence>
<dbReference type="Gene3D" id="1.10.287.1080">
    <property type="entry name" value="MazG-like"/>
    <property type="match status" value="1"/>
</dbReference>
<evidence type="ECO:0000256" key="11">
    <source>
        <dbReference type="ARBA" id="ARBA00022741"/>
    </source>
</evidence>
<evidence type="ECO:0000256" key="1">
    <source>
        <dbReference type="ARBA" id="ARBA00000024"/>
    </source>
</evidence>
<dbReference type="HAMAP" id="MF_01019">
    <property type="entry name" value="HisIE"/>
    <property type="match status" value="1"/>
</dbReference>
<dbReference type="InterPro" id="IPR038019">
    <property type="entry name" value="PRib_AMP_CycHydrolase_sf"/>
</dbReference>
<dbReference type="NCBIfam" id="NF002747">
    <property type="entry name" value="PRK02759.1"/>
    <property type="match status" value="1"/>
</dbReference>